<gene>
    <name evidence="1" type="ORF">ILYODFUR_002564</name>
</gene>
<accession>A0ABV0TFG6</accession>
<organism evidence="1 2">
    <name type="scientific">Ilyodon furcidens</name>
    <name type="common">goldbreast splitfin</name>
    <dbReference type="NCBI Taxonomy" id="33524"/>
    <lineage>
        <taxon>Eukaryota</taxon>
        <taxon>Metazoa</taxon>
        <taxon>Chordata</taxon>
        <taxon>Craniata</taxon>
        <taxon>Vertebrata</taxon>
        <taxon>Euteleostomi</taxon>
        <taxon>Actinopterygii</taxon>
        <taxon>Neopterygii</taxon>
        <taxon>Teleostei</taxon>
        <taxon>Neoteleostei</taxon>
        <taxon>Acanthomorphata</taxon>
        <taxon>Ovalentaria</taxon>
        <taxon>Atherinomorphae</taxon>
        <taxon>Cyprinodontiformes</taxon>
        <taxon>Goodeidae</taxon>
        <taxon>Ilyodon</taxon>
    </lineage>
</organism>
<evidence type="ECO:0000313" key="1">
    <source>
        <dbReference type="EMBL" id="MEQ2231633.1"/>
    </source>
</evidence>
<comment type="caution">
    <text evidence="1">The sequence shown here is derived from an EMBL/GenBank/DDBJ whole genome shotgun (WGS) entry which is preliminary data.</text>
</comment>
<sequence length="107" mass="11807">MSPTSPGIWSKLSRRWDLNTSLAEGSARRSQQTLTMRLGLPSLSGFLLLQRIQLRQTFPADPHYALGPAKSVRLSPPPAHPTHHQVVISGQLSPSLHPSVQNMRPKV</sequence>
<name>A0ABV0TFG6_9TELE</name>
<keyword evidence="2" id="KW-1185">Reference proteome</keyword>
<protein>
    <submittedName>
        <fullName evidence="1">Uncharacterized protein</fullName>
    </submittedName>
</protein>
<evidence type="ECO:0000313" key="2">
    <source>
        <dbReference type="Proteomes" id="UP001482620"/>
    </source>
</evidence>
<reference evidence="1 2" key="1">
    <citation type="submission" date="2021-06" db="EMBL/GenBank/DDBJ databases">
        <authorList>
            <person name="Palmer J.M."/>
        </authorList>
    </citation>
    <scope>NUCLEOTIDE SEQUENCE [LARGE SCALE GENOMIC DNA]</scope>
    <source>
        <strain evidence="2">if_2019</strain>
        <tissue evidence="1">Muscle</tissue>
    </source>
</reference>
<proteinExistence type="predicted"/>
<dbReference type="Proteomes" id="UP001482620">
    <property type="component" value="Unassembled WGS sequence"/>
</dbReference>
<dbReference type="EMBL" id="JAHRIQ010034877">
    <property type="protein sequence ID" value="MEQ2231633.1"/>
    <property type="molecule type" value="Genomic_DNA"/>
</dbReference>